<organism evidence="1 2">
    <name type="scientific">Fannyhessea vaginae PB189-T1-4</name>
    <dbReference type="NCBI Taxonomy" id="866774"/>
    <lineage>
        <taxon>Bacteria</taxon>
        <taxon>Bacillati</taxon>
        <taxon>Actinomycetota</taxon>
        <taxon>Coriobacteriia</taxon>
        <taxon>Coriobacteriales</taxon>
        <taxon>Atopobiaceae</taxon>
        <taxon>Fannyhessea</taxon>
    </lineage>
</organism>
<accession>A0ABN0AZU7</accession>
<dbReference type="Proteomes" id="UP000004431">
    <property type="component" value="Unassembled WGS sequence"/>
</dbReference>
<keyword evidence="2" id="KW-1185">Reference proteome</keyword>
<protein>
    <submittedName>
        <fullName evidence="1">Uncharacterized protein</fullName>
    </submittedName>
</protein>
<reference evidence="1 2" key="1">
    <citation type="submission" date="2010-08" db="EMBL/GenBank/DDBJ databases">
        <authorList>
            <person name="Durkin A.S."/>
            <person name="Madupu R."/>
            <person name="Torralba M."/>
            <person name="Gillis M."/>
            <person name="Methe B."/>
            <person name="Sutton G."/>
            <person name="Nelson K.E."/>
        </authorList>
    </citation>
    <scope>NUCLEOTIDE SEQUENCE [LARGE SCALE GENOMIC DNA]</scope>
    <source>
        <strain evidence="1 2">PB189-T1-4</strain>
    </source>
</reference>
<proteinExistence type="predicted"/>
<evidence type="ECO:0000313" key="1">
    <source>
        <dbReference type="EMBL" id="EFL44051.1"/>
    </source>
</evidence>
<name>A0ABN0AZU7_9ACTN</name>
<sequence>MQGEQYTHGGRGSLKKIREIGTCVLNGAQGTAVLATCSALQPGANMLADGTETMVRSDTNDG</sequence>
<comment type="caution">
    <text evidence="1">The sequence shown here is derived from an EMBL/GenBank/DDBJ whole genome shotgun (WGS) entry which is preliminary data.</text>
</comment>
<evidence type="ECO:0000313" key="2">
    <source>
        <dbReference type="Proteomes" id="UP000004431"/>
    </source>
</evidence>
<dbReference type="EMBL" id="AEDQ01000020">
    <property type="protein sequence ID" value="EFL44051.1"/>
    <property type="molecule type" value="Genomic_DNA"/>
</dbReference>
<gene>
    <name evidence="1" type="ORF">HMPREF9248_0338</name>
</gene>